<protein>
    <submittedName>
        <fullName evidence="1">Nucleotide-diphospho-sugar transferase</fullName>
    </submittedName>
</protein>
<gene>
    <name evidence="1" type="ORF">O3303_02085</name>
</gene>
<dbReference type="GO" id="GO:0016740">
    <property type="term" value="F:transferase activity"/>
    <property type="evidence" value="ECO:0007669"/>
    <property type="project" value="UniProtKB-KW"/>
</dbReference>
<sequence>MPTTSAPAFGDSGVPAAPPRAAVLFIVFNRPDVTLRVLEAIRAARPPRLYIAADGPRPGRPAEAAICATLRQQVLAAIDWPCTVEALFREENLGCRRAVSGAISWFFEHEECGIILEDDCLPHASFFPYCEDALQHYAHDTRVLHISGSNLLRGWTRDPDYSYFFSQYVGIWGWATWRRAWQLYDVASPQLPELERKSYFWRRFFHSLEQRMALQPLWATHNGQLDTWDYQWAFTLLSQSGLSVTPGVNLISNIGFGGQATHTHNVGHPWANLATKPMPLPLRHPAFMMRDTLSDYRQWRSTLRDKAVARVRQLAAVFSVTL</sequence>
<dbReference type="EMBL" id="CP114767">
    <property type="protein sequence ID" value="WBA42355.1"/>
    <property type="molecule type" value="Genomic_DNA"/>
</dbReference>
<evidence type="ECO:0000313" key="1">
    <source>
        <dbReference type="EMBL" id="WBA42355.1"/>
    </source>
</evidence>
<name>A0ABY7LT17_9BACT</name>
<dbReference type="Proteomes" id="UP001211005">
    <property type="component" value="Chromosome"/>
</dbReference>
<dbReference type="SUPFAM" id="SSF53448">
    <property type="entry name" value="Nucleotide-diphospho-sugar transferases"/>
    <property type="match status" value="1"/>
</dbReference>
<organism evidence="1 2">
    <name type="scientific">Hymenobacter canadensis</name>
    <dbReference type="NCBI Taxonomy" id="2999067"/>
    <lineage>
        <taxon>Bacteria</taxon>
        <taxon>Pseudomonadati</taxon>
        <taxon>Bacteroidota</taxon>
        <taxon>Cytophagia</taxon>
        <taxon>Cytophagales</taxon>
        <taxon>Hymenobacteraceae</taxon>
        <taxon>Hymenobacter</taxon>
    </lineage>
</organism>
<proteinExistence type="predicted"/>
<accession>A0ABY7LT17</accession>
<dbReference type="RefSeq" id="WP_269560411.1">
    <property type="nucleotide sequence ID" value="NZ_CP114767.1"/>
</dbReference>
<keyword evidence="1" id="KW-0808">Transferase</keyword>
<dbReference type="Gene3D" id="3.90.550.10">
    <property type="entry name" value="Spore Coat Polysaccharide Biosynthesis Protein SpsA, Chain A"/>
    <property type="match status" value="1"/>
</dbReference>
<reference evidence="1 2" key="1">
    <citation type="submission" date="2022-12" db="EMBL/GenBank/DDBJ databases">
        <title>Hymenobacter canadensis sp. nov. isolated from lake water of the Cambridge Bay, Canada.</title>
        <authorList>
            <person name="Kim W.H."/>
            <person name="Lee Y.M."/>
        </authorList>
    </citation>
    <scope>NUCLEOTIDE SEQUENCE [LARGE SCALE GENOMIC DNA]</scope>
    <source>
        <strain evidence="1 2">PAMC 29467</strain>
    </source>
</reference>
<keyword evidence="2" id="KW-1185">Reference proteome</keyword>
<dbReference type="InterPro" id="IPR029044">
    <property type="entry name" value="Nucleotide-diphossugar_trans"/>
</dbReference>
<evidence type="ECO:0000313" key="2">
    <source>
        <dbReference type="Proteomes" id="UP001211005"/>
    </source>
</evidence>